<dbReference type="SUPFAM" id="SSF56935">
    <property type="entry name" value="Porins"/>
    <property type="match status" value="1"/>
</dbReference>
<evidence type="ECO:0000256" key="12">
    <source>
        <dbReference type="ARBA" id="ARBA00023170"/>
    </source>
</evidence>
<keyword evidence="8" id="KW-0408">Iron</keyword>
<feature type="domain" description="TonB-dependent receptor plug" evidence="18">
    <location>
        <begin position="73"/>
        <end position="175"/>
    </location>
</feature>
<keyword evidence="3 14" id="KW-0813">Transport</keyword>
<evidence type="ECO:0000313" key="19">
    <source>
        <dbReference type="EMBL" id="REG83856.1"/>
    </source>
</evidence>
<dbReference type="PROSITE" id="PS52016">
    <property type="entry name" value="TONB_DEPENDENT_REC_3"/>
    <property type="match status" value="1"/>
</dbReference>
<gene>
    <name evidence="19" type="ORF">DFP81_105222</name>
</gene>
<keyword evidence="6 14" id="KW-0812">Transmembrane</keyword>
<dbReference type="InterPro" id="IPR000531">
    <property type="entry name" value="Beta-barrel_TonB"/>
</dbReference>
<dbReference type="Gene3D" id="2.40.170.20">
    <property type="entry name" value="TonB-dependent receptor, beta-barrel domain"/>
    <property type="match status" value="1"/>
</dbReference>
<dbReference type="Gene3D" id="2.170.130.10">
    <property type="entry name" value="TonB-dependent receptor, plug domain"/>
    <property type="match status" value="1"/>
</dbReference>
<evidence type="ECO:0000256" key="11">
    <source>
        <dbReference type="ARBA" id="ARBA00023136"/>
    </source>
</evidence>
<comment type="similarity">
    <text evidence="2 14 15">Belongs to the TonB-dependent receptor family.</text>
</comment>
<comment type="caution">
    <text evidence="19">The sequence shown here is derived from an EMBL/GenBank/DDBJ whole genome shotgun (WGS) entry which is preliminary data.</text>
</comment>
<dbReference type="CDD" id="cd01347">
    <property type="entry name" value="ligand_gated_channel"/>
    <property type="match status" value="1"/>
</dbReference>
<evidence type="ECO:0000256" key="9">
    <source>
        <dbReference type="ARBA" id="ARBA00023065"/>
    </source>
</evidence>
<dbReference type="GO" id="GO:0009279">
    <property type="term" value="C:cell outer membrane"/>
    <property type="evidence" value="ECO:0007669"/>
    <property type="project" value="UniProtKB-SubCell"/>
</dbReference>
<dbReference type="EMBL" id="QUNG01000005">
    <property type="protein sequence ID" value="REG83856.1"/>
    <property type="molecule type" value="Genomic_DNA"/>
</dbReference>
<keyword evidence="5" id="KW-0410">Iron transport</keyword>
<keyword evidence="7 16" id="KW-0732">Signal</keyword>
<evidence type="ECO:0000256" key="3">
    <source>
        <dbReference type="ARBA" id="ARBA00022448"/>
    </source>
</evidence>
<dbReference type="GO" id="GO:0015891">
    <property type="term" value="P:siderophore transport"/>
    <property type="evidence" value="ECO:0007669"/>
    <property type="project" value="InterPro"/>
</dbReference>
<keyword evidence="10 15" id="KW-0798">TonB box</keyword>
<dbReference type="FunFam" id="2.170.130.10:FF:000001">
    <property type="entry name" value="Catecholate siderophore TonB-dependent receptor"/>
    <property type="match status" value="1"/>
</dbReference>
<evidence type="ECO:0000256" key="4">
    <source>
        <dbReference type="ARBA" id="ARBA00022452"/>
    </source>
</evidence>
<dbReference type="InterPro" id="IPR010105">
    <property type="entry name" value="TonB_sidphr_rcpt"/>
</dbReference>
<evidence type="ECO:0000256" key="16">
    <source>
        <dbReference type="SAM" id="SignalP"/>
    </source>
</evidence>
<organism evidence="19 20">
    <name type="scientific">Marinomonas pollencensis</name>
    <dbReference type="NCBI Taxonomy" id="491954"/>
    <lineage>
        <taxon>Bacteria</taxon>
        <taxon>Pseudomonadati</taxon>
        <taxon>Pseudomonadota</taxon>
        <taxon>Gammaproteobacteria</taxon>
        <taxon>Oceanospirillales</taxon>
        <taxon>Oceanospirillaceae</taxon>
        <taxon>Marinomonas</taxon>
    </lineage>
</organism>
<evidence type="ECO:0000256" key="15">
    <source>
        <dbReference type="RuleBase" id="RU003357"/>
    </source>
</evidence>
<keyword evidence="13 14" id="KW-0998">Cell outer membrane</keyword>
<evidence type="ECO:0000256" key="1">
    <source>
        <dbReference type="ARBA" id="ARBA00004571"/>
    </source>
</evidence>
<evidence type="ECO:0000256" key="6">
    <source>
        <dbReference type="ARBA" id="ARBA00022692"/>
    </source>
</evidence>
<dbReference type="GO" id="GO:0015344">
    <property type="term" value="F:siderophore uptake transmembrane transporter activity"/>
    <property type="evidence" value="ECO:0007669"/>
    <property type="project" value="TreeGrafter"/>
</dbReference>
<evidence type="ECO:0000256" key="14">
    <source>
        <dbReference type="PROSITE-ProRule" id="PRU01360"/>
    </source>
</evidence>
<evidence type="ECO:0000259" key="18">
    <source>
        <dbReference type="Pfam" id="PF07715"/>
    </source>
</evidence>
<proteinExistence type="inferred from homology"/>
<feature type="chain" id="PRO_5017798161" evidence="16">
    <location>
        <begin position="26"/>
        <end position="721"/>
    </location>
</feature>
<dbReference type="GO" id="GO:0038023">
    <property type="term" value="F:signaling receptor activity"/>
    <property type="evidence" value="ECO:0007669"/>
    <property type="project" value="InterPro"/>
</dbReference>
<comment type="subcellular location">
    <subcellularLocation>
        <location evidence="1 14">Cell outer membrane</location>
        <topology evidence="1 14">Multi-pass membrane protein</topology>
    </subcellularLocation>
</comment>
<evidence type="ECO:0000256" key="2">
    <source>
        <dbReference type="ARBA" id="ARBA00009810"/>
    </source>
</evidence>
<dbReference type="Pfam" id="PF00593">
    <property type="entry name" value="TonB_dep_Rec_b-barrel"/>
    <property type="match status" value="1"/>
</dbReference>
<dbReference type="PANTHER" id="PTHR32552:SF68">
    <property type="entry name" value="FERRICHROME OUTER MEMBRANE TRANSPORTER_PHAGE RECEPTOR"/>
    <property type="match status" value="1"/>
</dbReference>
<dbReference type="NCBIfam" id="TIGR01783">
    <property type="entry name" value="TonB-siderophor"/>
    <property type="match status" value="1"/>
</dbReference>
<dbReference type="InterPro" id="IPR039426">
    <property type="entry name" value="TonB-dep_rcpt-like"/>
</dbReference>
<dbReference type="InterPro" id="IPR037066">
    <property type="entry name" value="Plug_dom_sf"/>
</dbReference>
<evidence type="ECO:0000256" key="5">
    <source>
        <dbReference type="ARBA" id="ARBA00022496"/>
    </source>
</evidence>
<dbReference type="RefSeq" id="WP_115897535.1">
    <property type="nucleotide sequence ID" value="NZ_QUNG01000005.1"/>
</dbReference>
<reference evidence="19 20" key="1">
    <citation type="submission" date="2018-08" db="EMBL/GenBank/DDBJ databases">
        <title>Genomic Encyclopedia of Type Strains, Phase III (KMG-III): the genomes of soil and plant-associated and newly described type strains.</title>
        <authorList>
            <person name="Whitman W."/>
        </authorList>
    </citation>
    <scope>NUCLEOTIDE SEQUENCE [LARGE SCALE GENOMIC DNA]</scope>
    <source>
        <strain evidence="19 20">CECT 7375</strain>
    </source>
</reference>
<dbReference type="AlphaFoldDB" id="A0A3E0DNT9"/>
<sequence length="721" mass="80158">MKPSLPIQPTLLALALASAASHSFAAESVNTDTSAGNTANSEEDVTLSAGQLSPLVVKGKTYRNTATKTQLDPEETPQGISVVDQEALQQRGTETVAEAVRYTSGVNTELRGGAVTRIDLFNIRGFQNYQTYYDGLQLLYNDWNLQPQIDMAAVEQVEVFKGPTSTLYGSMPPGGMVNMISKSPQKESKSSVEVTLGSDNKRETQIDSTGALTDDINYRVIGLFRKKDGQATTTEEERIMIAPSIDWQISDDTLLNINMYYQKDPSMGAYTSLPSKGTVYSNINGSLDSDAFSGDADWNTYRREEFLLGYKIDHTINDTWSFMQNARFMDATAYQENTYIGSLSDDETTVSRRAYLTDESSKGITIDNQFSGVLDLGETEHNLLIGVDYLKLKSDILYKDAATSSINLYDPDYHQISASNLDFTFTQDITLEKEQTGLYIQDQIRLNQWILIAGGRYDKYHSTEKGYKTSGDINNEVEQNQFTGRLGVLYKMDNGLSPFISYAQSFEPVSGSDKDGNAYDTSTANQWEAGIKYESGRTKASLAGFQILKENVLTRDPNGTANDKIQVGEIRSRGLELEIQQQLTPAINWRAAYTLQDVEVTKDNSGIEGNTPIWVPDQQLSTWLSYAPQDGQLTGATFGTGVRYVGEMELNSTNTDTVPSYTLVDFSVGYDLAMLGSKWKGASVRFSMNNAFDKTYYSCYDEENCWYGADRSFELTGRYEF</sequence>
<evidence type="ECO:0000256" key="7">
    <source>
        <dbReference type="ARBA" id="ARBA00022729"/>
    </source>
</evidence>
<feature type="domain" description="TonB-dependent receptor-like beta-barrel" evidence="17">
    <location>
        <begin position="246"/>
        <end position="690"/>
    </location>
</feature>
<keyword evidence="9" id="KW-0406">Ion transport</keyword>
<evidence type="ECO:0000256" key="13">
    <source>
        <dbReference type="ARBA" id="ARBA00023237"/>
    </source>
</evidence>
<dbReference type="Proteomes" id="UP000256542">
    <property type="component" value="Unassembled WGS sequence"/>
</dbReference>
<dbReference type="OrthoDB" id="6127007at2"/>
<evidence type="ECO:0000259" key="17">
    <source>
        <dbReference type="Pfam" id="PF00593"/>
    </source>
</evidence>
<keyword evidence="12 19" id="KW-0675">Receptor</keyword>
<dbReference type="InterPro" id="IPR012910">
    <property type="entry name" value="Plug_dom"/>
</dbReference>
<evidence type="ECO:0000256" key="10">
    <source>
        <dbReference type="ARBA" id="ARBA00023077"/>
    </source>
</evidence>
<evidence type="ECO:0000313" key="20">
    <source>
        <dbReference type="Proteomes" id="UP000256542"/>
    </source>
</evidence>
<name>A0A3E0DNT9_9GAMM</name>
<keyword evidence="11 14" id="KW-0472">Membrane</keyword>
<keyword evidence="4 14" id="KW-1134">Transmembrane beta strand</keyword>
<feature type="signal peptide" evidence="16">
    <location>
        <begin position="1"/>
        <end position="25"/>
    </location>
</feature>
<dbReference type="InterPro" id="IPR036942">
    <property type="entry name" value="Beta-barrel_TonB_sf"/>
</dbReference>
<protein>
    <submittedName>
        <fullName evidence="19">Iron complex outermembrane receptor protein</fullName>
    </submittedName>
</protein>
<keyword evidence="20" id="KW-1185">Reference proteome</keyword>
<dbReference type="Pfam" id="PF07715">
    <property type="entry name" value="Plug"/>
    <property type="match status" value="1"/>
</dbReference>
<evidence type="ECO:0000256" key="8">
    <source>
        <dbReference type="ARBA" id="ARBA00023004"/>
    </source>
</evidence>
<dbReference type="PANTHER" id="PTHR32552">
    <property type="entry name" value="FERRICHROME IRON RECEPTOR-RELATED"/>
    <property type="match status" value="1"/>
</dbReference>
<accession>A0A3E0DNT9</accession>